<feature type="transmembrane region" description="Helical" evidence="2">
    <location>
        <begin position="93"/>
        <end position="113"/>
    </location>
</feature>
<evidence type="ECO:0000256" key="1">
    <source>
        <dbReference type="SAM" id="MobiDB-lite"/>
    </source>
</evidence>
<dbReference type="RefSeq" id="WP_407991227.1">
    <property type="nucleotide sequence ID" value="NZ_AP035881.2"/>
</dbReference>
<feature type="transmembrane region" description="Helical" evidence="2">
    <location>
        <begin position="165"/>
        <end position="183"/>
    </location>
</feature>
<dbReference type="AlphaFoldDB" id="A0AB33KCH1"/>
<name>A0AB33KCH1_9ACTN</name>
<sequence>MPFTFSHPAAVLPLLDGARARGPLVAAGLMAGSMAPDVPFFADSLLRGCYGFGGVTHRWWAVPTVDVLIAGGLTWWWYGLVRPAARPVQAERCGWFAASAAIGAATHVCWDSFTHQGRAGVRALPVLNTEVAGIPLYTLLQYGSSAAGLALLARHRMRAPGLTRTALTGLALATAAGAVHRLARRERGLIAELCFGAGAGLAAGLTVHALGGRLAGFRTRHHPSTPRSCAGRAPRSGPSAPARTGRRSR</sequence>
<evidence type="ECO:0008006" key="4">
    <source>
        <dbReference type="Google" id="ProtNLM"/>
    </source>
</evidence>
<keyword evidence="2" id="KW-0812">Transmembrane</keyword>
<evidence type="ECO:0000313" key="3">
    <source>
        <dbReference type="EMBL" id="BFP49075.1"/>
    </source>
</evidence>
<evidence type="ECO:0000256" key="2">
    <source>
        <dbReference type="SAM" id="Phobius"/>
    </source>
</evidence>
<dbReference type="InterPro" id="IPR025238">
    <property type="entry name" value="DUF4184"/>
</dbReference>
<keyword evidence="2" id="KW-1133">Transmembrane helix</keyword>
<feature type="transmembrane region" description="Helical" evidence="2">
    <location>
        <begin position="189"/>
        <end position="210"/>
    </location>
</feature>
<reference evidence="3" key="1">
    <citation type="submission" date="2024-07" db="EMBL/GenBank/DDBJ databases">
        <title>Complete genome sequences of cellulolytic bacteria, Kitasatospora sp. CMC57 and Streptomyces sp. CMC78, isolated from Japanese agricultural soil.</title>
        <authorList>
            <person name="Hashimoto T."/>
            <person name="Ito M."/>
            <person name="Iwamoto M."/>
            <person name="Fukahori D."/>
            <person name="Shoda T."/>
            <person name="Sakoda M."/>
            <person name="Morohoshi T."/>
            <person name="Mitsuboshi M."/>
            <person name="Nishizawa T."/>
        </authorList>
    </citation>
    <scope>NUCLEOTIDE SEQUENCE</scope>
    <source>
        <strain evidence="3">CMC57</strain>
    </source>
</reference>
<proteinExistence type="predicted"/>
<dbReference type="Pfam" id="PF13803">
    <property type="entry name" value="DUF4184"/>
    <property type="match status" value="1"/>
</dbReference>
<feature type="transmembrane region" description="Helical" evidence="2">
    <location>
        <begin position="60"/>
        <end position="81"/>
    </location>
</feature>
<feature type="transmembrane region" description="Helical" evidence="2">
    <location>
        <begin position="133"/>
        <end position="153"/>
    </location>
</feature>
<organism evidence="3">
    <name type="scientific">Kitasatospora sp. CMC57</name>
    <dbReference type="NCBI Taxonomy" id="3231513"/>
    <lineage>
        <taxon>Bacteria</taxon>
        <taxon>Bacillati</taxon>
        <taxon>Actinomycetota</taxon>
        <taxon>Actinomycetes</taxon>
        <taxon>Kitasatosporales</taxon>
        <taxon>Streptomycetaceae</taxon>
        <taxon>Kitasatospora</taxon>
    </lineage>
</organism>
<accession>A0AB33KCH1</accession>
<gene>
    <name evidence="3" type="ORF">KCMC57_54430</name>
</gene>
<dbReference type="EMBL" id="AP035881">
    <property type="protein sequence ID" value="BFP49075.1"/>
    <property type="molecule type" value="Genomic_DNA"/>
</dbReference>
<keyword evidence="2" id="KW-0472">Membrane</keyword>
<protein>
    <recommendedName>
        <fullName evidence="4">DUF4184 family protein</fullName>
    </recommendedName>
</protein>
<feature type="region of interest" description="Disordered" evidence="1">
    <location>
        <begin position="218"/>
        <end position="249"/>
    </location>
</feature>